<dbReference type="PANTHER" id="PTHR33928:SF2">
    <property type="entry name" value="PECTATE LYASE SUPERFAMILY PROTEIN DOMAIN-CONTAINING PROTEIN-RELATED"/>
    <property type="match status" value="1"/>
</dbReference>
<dbReference type="InterPro" id="IPR011050">
    <property type="entry name" value="Pectin_lyase_fold/virulence"/>
</dbReference>
<gene>
    <name evidence="2" type="ORF">CDD82_7263</name>
</gene>
<dbReference type="SUPFAM" id="SSF51126">
    <property type="entry name" value="Pectin lyase-like"/>
    <property type="match status" value="2"/>
</dbReference>
<dbReference type="AlphaFoldDB" id="A0A2C5YRF9"/>
<dbReference type="EMBL" id="NJEU01000828">
    <property type="protein sequence ID" value="PHH70213.1"/>
    <property type="molecule type" value="Genomic_DNA"/>
</dbReference>
<dbReference type="Proteomes" id="UP000224854">
    <property type="component" value="Unassembled WGS sequence"/>
</dbReference>
<evidence type="ECO:0000259" key="1">
    <source>
        <dbReference type="Pfam" id="PF12708"/>
    </source>
</evidence>
<evidence type="ECO:0000313" key="3">
    <source>
        <dbReference type="Proteomes" id="UP000224854"/>
    </source>
</evidence>
<protein>
    <recommendedName>
        <fullName evidence="1">Rhamnogalacturonase A/B/Epimerase-like pectate lyase domain-containing protein</fullName>
    </recommendedName>
</protein>
<comment type="caution">
    <text evidence="2">The sequence shown here is derived from an EMBL/GenBank/DDBJ whole genome shotgun (WGS) entry which is preliminary data.</text>
</comment>
<sequence>MLALLAVGCAFAWPSSHHGSRRSQGFWYAAMDHSGPGRGYAPDLDNDYSYQVYQAVDPGHGDGIQAAIDSDKGGKRHGRWLASQPRVVYIPPGTYEIQSTIRLKTDTILMGDATDPPILKAASTFSGDQILVSGQDPSTGVLGEESFAVGLKNLVLDTTQMAPEKDFTALWWGVGQGAQLQNVRISMAASRDGRGHSGIRLGRGSTLGVSDVRLERGLNGIWHDSHQQAAYKSIYFYQNTVGLLMSGGSTMTVMASTFDSCGVAIRNTQTAPWIALVDSTSINSGVSLVSSGSPSFVIENFDKDTDSDIAQVSGKTVLGGQRHVDSFSYANTVGRSPVYGPTTWSNKRPEALAPGGRFPALAAPNYADKTADDFINVKDPSRNGGHKILGDNSRDESQALNQVLELAAKLDKIAYFPFGKYRVDSTLVIPRGSRIVGEAWATITGSGGFFKDESKPRAVVSVGRPGEVGVAQIQDMRFTVSEVLPGAIVVQFNMAGASPGDVALWNSLVTVGGTRGAPGLTDACTDASNPCKGAFLGMHMAKSSSAYVENTWTWVSDHIAEAFGGGTSIAAKGGVLVESTRATWLHALGSEHWWLYQLNLRQAANVFVSMLQAETNYEQGENARVAVPAPWTADEANWGDPGFEWCL</sequence>
<evidence type="ECO:0000313" key="2">
    <source>
        <dbReference type="EMBL" id="PHH70213.1"/>
    </source>
</evidence>
<proteinExistence type="predicted"/>
<reference evidence="2 3" key="1">
    <citation type="submission" date="2017-06" db="EMBL/GenBank/DDBJ databases">
        <title>Ant-infecting Ophiocordyceps genomes reveal a high diversity of potential behavioral manipulation genes and a possible major role for enterotoxins.</title>
        <authorList>
            <person name="De Bekker C."/>
            <person name="Evans H.C."/>
            <person name="Brachmann A."/>
            <person name="Hughes D.P."/>
        </authorList>
    </citation>
    <scope>NUCLEOTIDE SEQUENCE [LARGE SCALE GENOMIC DNA]</scope>
    <source>
        <strain evidence="2 3">1348a</strain>
    </source>
</reference>
<dbReference type="InterPro" id="IPR012334">
    <property type="entry name" value="Pectin_lyas_fold"/>
</dbReference>
<organism evidence="2 3">
    <name type="scientific">Ophiocordyceps australis</name>
    <dbReference type="NCBI Taxonomy" id="1399860"/>
    <lineage>
        <taxon>Eukaryota</taxon>
        <taxon>Fungi</taxon>
        <taxon>Dikarya</taxon>
        <taxon>Ascomycota</taxon>
        <taxon>Pezizomycotina</taxon>
        <taxon>Sordariomycetes</taxon>
        <taxon>Hypocreomycetidae</taxon>
        <taxon>Hypocreales</taxon>
        <taxon>Ophiocordycipitaceae</taxon>
        <taxon>Ophiocordyceps</taxon>
    </lineage>
</organism>
<name>A0A2C5YRF9_9HYPO</name>
<dbReference type="InterPro" id="IPR024535">
    <property type="entry name" value="RHGA/B-epi-like_pectate_lyase"/>
</dbReference>
<dbReference type="CDD" id="cd23668">
    <property type="entry name" value="GH55_beta13glucanase-like"/>
    <property type="match status" value="1"/>
</dbReference>
<feature type="domain" description="Rhamnogalacturonase A/B/Epimerase-like pectate lyase" evidence="1">
    <location>
        <begin position="64"/>
        <end position="265"/>
    </location>
</feature>
<dbReference type="InterPro" id="IPR039279">
    <property type="entry name" value="QRT3-like"/>
</dbReference>
<accession>A0A2C5YRF9</accession>
<dbReference type="Pfam" id="PF12708">
    <property type="entry name" value="Pect-lyase_RHGA_epim"/>
    <property type="match status" value="2"/>
</dbReference>
<dbReference type="GO" id="GO:0004650">
    <property type="term" value="F:polygalacturonase activity"/>
    <property type="evidence" value="ECO:0007669"/>
    <property type="project" value="InterPro"/>
</dbReference>
<dbReference type="OrthoDB" id="1046782at2759"/>
<dbReference type="PANTHER" id="PTHR33928">
    <property type="entry name" value="POLYGALACTURONASE QRT3"/>
    <property type="match status" value="1"/>
</dbReference>
<keyword evidence="3" id="KW-1185">Reference proteome</keyword>
<dbReference type="Gene3D" id="2.160.20.10">
    <property type="entry name" value="Single-stranded right-handed beta-helix, Pectin lyase-like"/>
    <property type="match status" value="2"/>
</dbReference>
<feature type="domain" description="Rhamnogalacturonase A/B/Epimerase-like pectate lyase" evidence="1">
    <location>
        <begin position="388"/>
        <end position="449"/>
    </location>
</feature>